<dbReference type="Proteomes" id="UP000006790">
    <property type="component" value="Chromosome 4"/>
</dbReference>
<evidence type="ECO:0000256" key="4">
    <source>
        <dbReference type="ARBA" id="ARBA00023242"/>
    </source>
</evidence>
<evidence type="ECO:0000256" key="1">
    <source>
        <dbReference type="ARBA" id="ARBA00004123"/>
    </source>
</evidence>
<dbReference type="STRING" id="931890.G8JTX7"/>
<dbReference type="GeneID" id="11472805"/>
<organism evidence="7 8">
    <name type="scientific">Eremothecium cymbalariae (strain CBS 270.75 / DBVPG 7215 / KCTC 17166 / NRRL Y-17582)</name>
    <name type="common">Yeast</name>
    <dbReference type="NCBI Taxonomy" id="931890"/>
    <lineage>
        <taxon>Eukaryota</taxon>
        <taxon>Fungi</taxon>
        <taxon>Dikarya</taxon>
        <taxon>Ascomycota</taxon>
        <taxon>Saccharomycotina</taxon>
        <taxon>Saccharomycetes</taxon>
        <taxon>Saccharomycetales</taxon>
        <taxon>Saccharomycetaceae</taxon>
        <taxon>Eremothecium</taxon>
    </lineage>
</organism>
<dbReference type="PANTHER" id="PTHR19932:SF10">
    <property type="entry name" value="WD REPEAT AND HMG-BOX DNA-BINDING PROTEIN 1"/>
    <property type="match status" value="1"/>
</dbReference>
<dbReference type="OMA" id="RYAHTNG"/>
<evidence type="ECO:0000259" key="6">
    <source>
        <dbReference type="Pfam" id="PF20946"/>
    </source>
</evidence>
<dbReference type="GO" id="GO:0007064">
    <property type="term" value="P:mitotic sister chromatid cohesion"/>
    <property type="evidence" value="ECO:0007669"/>
    <property type="project" value="EnsemblFungi"/>
</dbReference>
<dbReference type="GO" id="GO:0003682">
    <property type="term" value="F:chromatin binding"/>
    <property type="evidence" value="ECO:0007669"/>
    <property type="project" value="EnsemblFungi"/>
</dbReference>
<feature type="domain" description="WDHD1/CFT4 second beta-propeller" evidence="5">
    <location>
        <begin position="434"/>
        <end position="739"/>
    </location>
</feature>
<dbReference type="InterPro" id="IPR022100">
    <property type="entry name" value="WDHD1/CFT4_beta-prop_2nd"/>
</dbReference>
<dbReference type="GO" id="GO:0034085">
    <property type="term" value="P:establishment of sister chromatid cohesion"/>
    <property type="evidence" value="ECO:0007669"/>
    <property type="project" value="EnsemblFungi"/>
</dbReference>
<dbReference type="Pfam" id="PF12341">
    <property type="entry name" value="Mcl1_mid"/>
    <property type="match status" value="1"/>
</dbReference>
<dbReference type="InterPro" id="IPR015943">
    <property type="entry name" value="WD40/YVTN_repeat-like_dom_sf"/>
</dbReference>
<proteinExistence type="predicted"/>
<protein>
    <submittedName>
        <fullName evidence="7">Uncharacterized protein</fullName>
    </submittedName>
</protein>
<dbReference type="PANTHER" id="PTHR19932">
    <property type="entry name" value="WD REPEAT AND HMG-BOX DNA BINDING PROTEIN"/>
    <property type="match status" value="1"/>
</dbReference>
<keyword evidence="8" id="KW-1185">Reference proteome</keyword>
<feature type="domain" description="WDHD1/CFT4 helical bundle" evidence="6">
    <location>
        <begin position="763"/>
        <end position="864"/>
    </location>
</feature>
<gene>
    <name evidence="7" type="ordered locus">Ecym_4434</name>
</gene>
<name>G8JTX7_ERECY</name>
<dbReference type="GO" id="GO:0000278">
    <property type="term" value="P:mitotic cell cycle"/>
    <property type="evidence" value="ECO:0007669"/>
    <property type="project" value="TreeGrafter"/>
</dbReference>
<reference evidence="8" key="1">
    <citation type="journal article" date="2012" name="G3 (Bethesda)">
        <title>Pichia sorbitophila, an interspecies yeast hybrid reveals early steps of genome resolution following polyploidization.</title>
        <authorList>
            <person name="Leh Louis V."/>
            <person name="Despons L."/>
            <person name="Friedrich A."/>
            <person name="Martin T."/>
            <person name="Durrens P."/>
            <person name="Casaregola S."/>
            <person name="Neuveglise C."/>
            <person name="Fairhead C."/>
            <person name="Marck C."/>
            <person name="Cruz J.A."/>
            <person name="Straub M.L."/>
            <person name="Kugler V."/>
            <person name="Sacerdot C."/>
            <person name="Uzunov Z."/>
            <person name="Thierry A."/>
            <person name="Weiss S."/>
            <person name="Bleykasten C."/>
            <person name="De Montigny J."/>
            <person name="Jacques N."/>
            <person name="Jung P."/>
            <person name="Lemaire M."/>
            <person name="Mallet S."/>
            <person name="Morel G."/>
            <person name="Richard G.F."/>
            <person name="Sarkar A."/>
            <person name="Savel G."/>
            <person name="Schacherer J."/>
            <person name="Seret M.L."/>
            <person name="Talla E."/>
            <person name="Samson G."/>
            <person name="Jubin C."/>
            <person name="Poulain J."/>
            <person name="Vacherie B."/>
            <person name="Barbe V."/>
            <person name="Pelletier E."/>
            <person name="Sherman D.J."/>
            <person name="Westhof E."/>
            <person name="Weissenbach J."/>
            <person name="Baret P.V."/>
            <person name="Wincker P."/>
            <person name="Gaillardin C."/>
            <person name="Dujon B."/>
            <person name="Souciet J.L."/>
        </authorList>
    </citation>
    <scope>NUCLEOTIDE SEQUENCE [LARGE SCALE GENOMIC DNA]</scope>
    <source>
        <strain evidence="8">CBS 270.75 / DBVPG 7215 / KCTC 17166 / NRRL Y-17582</strain>
    </source>
</reference>
<evidence type="ECO:0000313" key="7">
    <source>
        <dbReference type="EMBL" id="AET39480.1"/>
    </source>
</evidence>
<dbReference type="GO" id="GO:0000727">
    <property type="term" value="P:double-strand break repair via break-induced replication"/>
    <property type="evidence" value="ECO:0007669"/>
    <property type="project" value="EnsemblFungi"/>
</dbReference>
<dbReference type="Gene3D" id="2.130.10.10">
    <property type="entry name" value="YVTN repeat-like/Quinoprotein amine dehydrogenase"/>
    <property type="match status" value="1"/>
</dbReference>
<dbReference type="KEGG" id="erc:Ecym_4434"/>
<dbReference type="GO" id="GO:0043596">
    <property type="term" value="C:nuclear replication fork"/>
    <property type="evidence" value="ECO:0007669"/>
    <property type="project" value="EnsemblFungi"/>
</dbReference>
<comment type="subcellular location">
    <subcellularLocation>
        <location evidence="1">Nucleus</location>
    </subcellularLocation>
</comment>
<dbReference type="eggNOG" id="KOG1274">
    <property type="taxonomic scope" value="Eukaryota"/>
</dbReference>
<evidence type="ECO:0000259" key="5">
    <source>
        <dbReference type="Pfam" id="PF12341"/>
    </source>
</evidence>
<dbReference type="FunCoup" id="G8JTX7">
    <property type="interactions" value="359"/>
</dbReference>
<evidence type="ECO:0000313" key="8">
    <source>
        <dbReference type="Proteomes" id="UP000006790"/>
    </source>
</evidence>
<evidence type="ECO:0000256" key="2">
    <source>
        <dbReference type="ARBA" id="ARBA00022574"/>
    </source>
</evidence>
<dbReference type="GO" id="GO:0042802">
    <property type="term" value="F:identical protein binding"/>
    <property type="evidence" value="ECO:0007669"/>
    <property type="project" value="EnsemblFungi"/>
</dbReference>
<dbReference type="InParanoid" id="G8JTX7"/>
<dbReference type="SUPFAM" id="SSF50978">
    <property type="entry name" value="WD40 repeat-like"/>
    <property type="match status" value="1"/>
</dbReference>
<dbReference type="GO" id="GO:0006270">
    <property type="term" value="P:DNA replication initiation"/>
    <property type="evidence" value="ECO:0007669"/>
    <property type="project" value="EnsemblFungi"/>
</dbReference>
<dbReference type="RefSeq" id="XP_003646297.1">
    <property type="nucleotide sequence ID" value="XM_003646249.1"/>
</dbReference>
<accession>G8JTX7</accession>
<dbReference type="InterPro" id="IPR048591">
    <property type="entry name" value="WDHD1/CFT4_hel"/>
</dbReference>
<sequence>MLGVSDKLVFASGSKTLVALSSDQASLFAINNNQLTKVLLLEKPEDEPDILETCQSPTSISSSREEILVTSVNGDIFQYTKDGISNLLFRSVLPLRDCAVIHSGKACIVGGDDLELTIIELESHKKDTLKLDEQVSQLSYNAQMNILAVTLVNGVIDFYSLTSMAPNKIKSLESYAVANFYTDELEDAEFSDENRICTRVSWHPRGLKFAIPCKDYTVKIFNLSDFSSTKTLKSPNDSYFTNLLFDPYQGRYLAATDLANRLFVWDVNSGNLHCSKDLDFKLSNMCWRLHNDQLELLFGTWNGEVVTVRPIAGVDYFIKHKSVTEDEITSKPKNALFLESDDENTSHVSTPSSVDNDRRELIPSENMFTDIEDGEKSGEGYKRTYNFEDEEQFIDDDDNAGYITKKPKTKDHYVASSHKYSKYRQKPYKFNYRPISPGGTPFGSTDKRYLTMNSIGYIWTVRGNVEQYTVTVSFFDVGRYREYHFEDLFGYDACSLTEEGTLFAQSKTGQLMYRPHDSFKDTKWVTKIPLSPNESITAVAATPTRMLVATSFGYFRTFNEFGVPLSLEKMTPIVALAAQGHKVFTVHYSTYQGLSYSLFEQNPQAGNRFYQRESQLPIELPSFNNETHASADETFNEFNPLGIRSIFFSNFGDPCIFGQDGVLLVLSKWRNTMESRWIPLVDTNLEIWKLSGGKQPDDVHVWPLGLNYDTMYYILIKGKHIWPEFPLPLPSEMEIRIPVLDKSLALRDENLEDEEVVVPTVLAAEEEFLRSKVLSELLSDTLEHDGELYGNENEILQSLAGVRDKSLLRLFAAACSDQHSDKALSLLREIKQDKALTAAIKIAERAELMNLVKKINDLREARFEIQYNKL</sequence>
<keyword evidence="2" id="KW-0853">WD repeat</keyword>
<dbReference type="OrthoDB" id="427368at2759"/>
<dbReference type="EMBL" id="CP002500">
    <property type="protein sequence ID" value="AET39480.1"/>
    <property type="molecule type" value="Genomic_DNA"/>
</dbReference>
<keyword evidence="4" id="KW-0539">Nucleus</keyword>
<dbReference type="Pfam" id="PF20946">
    <property type="entry name" value="Ctf4_C"/>
    <property type="match status" value="1"/>
</dbReference>
<dbReference type="AlphaFoldDB" id="G8JTX7"/>
<keyword evidence="3" id="KW-0677">Repeat</keyword>
<dbReference type="InterPro" id="IPR036322">
    <property type="entry name" value="WD40_repeat_dom_sf"/>
</dbReference>
<dbReference type="HOGENOM" id="CLU_004219_2_0_1"/>
<evidence type="ECO:0000256" key="3">
    <source>
        <dbReference type="ARBA" id="ARBA00022737"/>
    </source>
</evidence>